<dbReference type="STRING" id="1054147.F4QCE0"/>
<feature type="compositionally biased region" description="Basic and acidic residues" evidence="1">
    <location>
        <begin position="408"/>
        <end position="423"/>
    </location>
</feature>
<accession>F4QCE0</accession>
<feature type="compositionally biased region" description="Polar residues" evidence="1">
    <location>
        <begin position="319"/>
        <end position="343"/>
    </location>
</feature>
<keyword evidence="2" id="KW-1133">Transmembrane helix</keyword>
<keyword evidence="4" id="KW-1185">Reference proteome</keyword>
<protein>
    <submittedName>
        <fullName evidence="3">Transmembrane protein</fullName>
    </submittedName>
</protein>
<feature type="transmembrane region" description="Helical" evidence="2">
    <location>
        <begin position="24"/>
        <end position="44"/>
    </location>
</feature>
<evidence type="ECO:0000256" key="2">
    <source>
        <dbReference type="SAM" id="Phobius"/>
    </source>
</evidence>
<keyword evidence="2" id="KW-0472">Membrane</keyword>
<organism evidence="3 4">
    <name type="scientific">Cavenderia fasciculata</name>
    <name type="common">Slime mold</name>
    <name type="synonym">Dictyostelium fasciculatum</name>
    <dbReference type="NCBI Taxonomy" id="261658"/>
    <lineage>
        <taxon>Eukaryota</taxon>
        <taxon>Amoebozoa</taxon>
        <taxon>Evosea</taxon>
        <taxon>Eumycetozoa</taxon>
        <taxon>Dictyostelia</taxon>
        <taxon>Acytosteliales</taxon>
        <taxon>Cavenderiaceae</taxon>
        <taxon>Cavenderia</taxon>
    </lineage>
</organism>
<evidence type="ECO:0000313" key="4">
    <source>
        <dbReference type="Proteomes" id="UP000007797"/>
    </source>
</evidence>
<feature type="transmembrane region" description="Helical" evidence="2">
    <location>
        <begin position="114"/>
        <end position="136"/>
    </location>
</feature>
<feature type="compositionally biased region" description="Low complexity" evidence="1">
    <location>
        <begin position="283"/>
        <end position="318"/>
    </location>
</feature>
<evidence type="ECO:0000256" key="1">
    <source>
        <dbReference type="SAM" id="MobiDB-lite"/>
    </source>
</evidence>
<gene>
    <name evidence="3" type="ORF">DFA_11336</name>
</gene>
<dbReference type="GeneID" id="14866326"/>
<dbReference type="OrthoDB" id="4096362at2759"/>
<keyword evidence="2 3" id="KW-0812">Transmembrane</keyword>
<sequence length="423" mass="46905">MTRSFDSLSKSHCSGRMVTGPDKMYFVSALILMFIPEIPFLVTVCQLFEEYIKAGIYVISIFLWLSSYVFILITSYTDPGIVPRGSYSEAAEAFNMTSNGVKLVVYLDLQEQTIVVFVIIVLKNSTIIVLGLEIVLVEEIINILCTLLFTVGTTCSWMIGICIANIVIYAQRARLDHPFDSSASIFNMALNESHYLSIIIIVYALGGMIFVGSLGGFHCYLIVVAKTTNEHIKKSFRKGNPFTDGLLRNCFSIFCGPHFPSFYRMTHKEKNIELMALPPLANNNNNNNDSNHNLNNLNNASPSSSTTTPLNNISSSSPVLNNQNTQNNIDIGINMNTAGSQSPLHDHIVDVETQPTPSPPSSSSISLHSNTDDDDDDDDDDGSAPTMNLKEFLQQKSRKSTQQQQQQDDNKPDDGDKEDDKDK</sequence>
<dbReference type="AlphaFoldDB" id="F4QCE0"/>
<feature type="transmembrane region" description="Helical" evidence="2">
    <location>
        <begin position="195"/>
        <end position="224"/>
    </location>
</feature>
<reference evidence="4" key="1">
    <citation type="journal article" date="2011" name="Genome Res.">
        <title>Phylogeny-wide analysis of social amoeba genomes highlights ancient origins for complex intercellular communication.</title>
        <authorList>
            <person name="Heidel A.J."/>
            <person name="Lawal H.M."/>
            <person name="Felder M."/>
            <person name="Schilde C."/>
            <person name="Helps N.R."/>
            <person name="Tunggal B."/>
            <person name="Rivero F."/>
            <person name="John U."/>
            <person name="Schleicher M."/>
            <person name="Eichinger L."/>
            <person name="Platzer M."/>
            <person name="Noegel A.A."/>
            <person name="Schaap P."/>
            <person name="Gloeckner G."/>
        </authorList>
    </citation>
    <scope>NUCLEOTIDE SEQUENCE [LARGE SCALE GENOMIC DNA]</scope>
    <source>
        <strain evidence="4">SH3</strain>
    </source>
</reference>
<name>F4QCE0_CACFS</name>
<dbReference type="OMA" id="CAFCHIY"/>
<dbReference type="EMBL" id="GL883029">
    <property type="protein sequence ID" value="EGG13575.1"/>
    <property type="molecule type" value="Genomic_DNA"/>
</dbReference>
<proteinExistence type="predicted"/>
<dbReference type="KEGG" id="dfa:DFA_11336"/>
<feature type="transmembrane region" description="Helical" evidence="2">
    <location>
        <begin position="56"/>
        <end position="76"/>
    </location>
</feature>
<feature type="compositionally biased region" description="Acidic residues" evidence="1">
    <location>
        <begin position="372"/>
        <end position="382"/>
    </location>
</feature>
<feature type="transmembrane region" description="Helical" evidence="2">
    <location>
        <begin position="143"/>
        <end position="170"/>
    </location>
</feature>
<evidence type="ECO:0000313" key="3">
    <source>
        <dbReference type="EMBL" id="EGG13575.1"/>
    </source>
</evidence>
<dbReference type="RefSeq" id="XP_004350279.1">
    <property type="nucleotide sequence ID" value="XM_004350229.1"/>
</dbReference>
<feature type="region of interest" description="Disordered" evidence="1">
    <location>
        <begin position="283"/>
        <end position="423"/>
    </location>
</feature>
<dbReference type="Proteomes" id="UP000007797">
    <property type="component" value="Unassembled WGS sequence"/>
</dbReference>